<reference evidence="5 6" key="1">
    <citation type="submission" date="2024-04" db="EMBL/GenBank/DDBJ databases">
        <authorList>
            <consortium name="Genoscope - CEA"/>
            <person name="William W."/>
        </authorList>
    </citation>
    <scope>NUCLEOTIDE SEQUENCE [LARGE SCALE GENOMIC DNA]</scope>
</reference>
<dbReference type="AlphaFoldDB" id="A0AAV2HPR8"/>
<dbReference type="InterPro" id="IPR036640">
    <property type="entry name" value="ABC1_TM_sf"/>
</dbReference>
<name>A0AAV2HPR8_LYMST</name>
<feature type="transmembrane region" description="Helical" evidence="4">
    <location>
        <begin position="109"/>
        <end position="129"/>
    </location>
</feature>
<evidence type="ECO:0000313" key="5">
    <source>
        <dbReference type="EMBL" id="CAL1536090.1"/>
    </source>
</evidence>
<evidence type="ECO:0000256" key="3">
    <source>
        <dbReference type="ARBA" id="ARBA00023136"/>
    </source>
</evidence>
<accession>A0AAV2HPR8</accession>
<protein>
    <submittedName>
        <fullName evidence="5">Uncharacterized protein</fullName>
    </submittedName>
</protein>
<keyword evidence="6" id="KW-1185">Reference proteome</keyword>
<evidence type="ECO:0000256" key="1">
    <source>
        <dbReference type="ARBA" id="ARBA00022692"/>
    </source>
</evidence>
<comment type="caution">
    <text evidence="5">The sequence shown here is derived from an EMBL/GenBank/DDBJ whole genome shotgun (WGS) entry which is preliminary data.</text>
</comment>
<proteinExistence type="predicted"/>
<feature type="transmembrane region" description="Helical" evidence="4">
    <location>
        <begin position="66"/>
        <end position="89"/>
    </location>
</feature>
<dbReference type="Proteomes" id="UP001497497">
    <property type="component" value="Unassembled WGS sequence"/>
</dbReference>
<evidence type="ECO:0000256" key="4">
    <source>
        <dbReference type="SAM" id="Phobius"/>
    </source>
</evidence>
<keyword evidence="2 4" id="KW-1133">Transmembrane helix</keyword>
<sequence>EHFSDSAIRSPNEHSKKAENFKWDMANGSHTPNLSNLKQQNNQKILKYKKAQHAVLRLLKLNAPEWFFITCGLIGGSLSGFMQCIWAFISGTILQALSSVDLQFQERAMNNSSLLSVGLAFFVIITNLAQVRHIL</sequence>
<organism evidence="5 6">
    <name type="scientific">Lymnaea stagnalis</name>
    <name type="common">Great pond snail</name>
    <name type="synonym">Helix stagnalis</name>
    <dbReference type="NCBI Taxonomy" id="6523"/>
    <lineage>
        <taxon>Eukaryota</taxon>
        <taxon>Metazoa</taxon>
        <taxon>Spiralia</taxon>
        <taxon>Lophotrochozoa</taxon>
        <taxon>Mollusca</taxon>
        <taxon>Gastropoda</taxon>
        <taxon>Heterobranchia</taxon>
        <taxon>Euthyneura</taxon>
        <taxon>Panpulmonata</taxon>
        <taxon>Hygrophila</taxon>
        <taxon>Lymnaeoidea</taxon>
        <taxon>Lymnaeidae</taxon>
        <taxon>Lymnaea</taxon>
    </lineage>
</organism>
<dbReference type="Gene3D" id="1.20.1560.10">
    <property type="entry name" value="ABC transporter type 1, transmembrane domain"/>
    <property type="match status" value="1"/>
</dbReference>
<evidence type="ECO:0000256" key="2">
    <source>
        <dbReference type="ARBA" id="ARBA00022989"/>
    </source>
</evidence>
<evidence type="ECO:0000313" key="6">
    <source>
        <dbReference type="Proteomes" id="UP001497497"/>
    </source>
</evidence>
<feature type="non-terminal residue" evidence="5">
    <location>
        <position position="1"/>
    </location>
</feature>
<gene>
    <name evidence="5" type="ORF">GSLYS_00010003001</name>
</gene>
<keyword evidence="1 4" id="KW-0812">Transmembrane</keyword>
<dbReference type="EMBL" id="CAXITT010000220">
    <property type="protein sequence ID" value="CAL1536090.1"/>
    <property type="molecule type" value="Genomic_DNA"/>
</dbReference>
<keyword evidence="3 4" id="KW-0472">Membrane</keyword>
<dbReference type="GO" id="GO:0016020">
    <property type="term" value="C:membrane"/>
    <property type="evidence" value="ECO:0007669"/>
    <property type="project" value="InterPro"/>
</dbReference>
<dbReference type="GO" id="GO:0005524">
    <property type="term" value="F:ATP binding"/>
    <property type="evidence" value="ECO:0007669"/>
    <property type="project" value="InterPro"/>
</dbReference>